<comment type="caution">
    <text evidence="2">The sequence shown here is derived from an EMBL/GenBank/DDBJ whole genome shotgun (WGS) entry which is preliminary data.</text>
</comment>
<feature type="compositionally biased region" description="Basic and acidic residues" evidence="1">
    <location>
        <begin position="56"/>
        <end position="70"/>
    </location>
</feature>
<feature type="compositionally biased region" description="Acidic residues" evidence="1">
    <location>
        <begin position="1174"/>
        <end position="1191"/>
    </location>
</feature>
<feature type="region of interest" description="Disordered" evidence="1">
    <location>
        <begin position="899"/>
        <end position="960"/>
    </location>
</feature>
<evidence type="ECO:0000313" key="2">
    <source>
        <dbReference type="EMBL" id="OXA52763.1"/>
    </source>
</evidence>
<feature type="region of interest" description="Disordered" evidence="1">
    <location>
        <begin position="1109"/>
        <end position="1148"/>
    </location>
</feature>
<feature type="compositionally biased region" description="Basic and acidic residues" evidence="1">
    <location>
        <begin position="285"/>
        <end position="307"/>
    </location>
</feature>
<feature type="compositionally biased region" description="Low complexity" evidence="1">
    <location>
        <begin position="711"/>
        <end position="723"/>
    </location>
</feature>
<feature type="compositionally biased region" description="Polar residues" evidence="1">
    <location>
        <begin position="1201"/>
        <end position="1220"/>
    </location>
</feature>
<feature type="region of interest" description="Disordered" evidence="1">
    <location>
        <begin position="178"/>
        <end position="224"/>
    </location>
</feature>
<dbReference type="Proteomes" id="UP000198287">
    <property type="component" value="Unassembled WGS sequence"/>
</dbReference>
<feature type="compositionally biased region" description="Low complexity" evidence="1">
    <location>
        <begin position="1243"/>
        <end position="1258"/>
    </location>
</feature>
<protein>
    <submittedName>
        <fullName evidence="2">Uncharacterized protein</fullName>
    </submittedName>
</protein>
<reference evidence="2 3" key="1">
    <citation type="submission" date="2015-12" db="EMBL/GenBank/DDBJ databases">
        <title>The genome of Folsomia candida.</title>
        <authorList>
            <person name="Faddeeva A."/>
            <person name="Derks M.F."/>
            <person name="Anvar Y."/>
            <person name="Smit S."/>
            <person name="Van Straalen N."/>
            <person name="Roelofs D."/>
        </authorList>
    </citation>
    <scope>NUCLEOTIDE SEQUENCE [LARGE SCALE GENOMIC DNA]</scope>
    <source>
        <strain evidence="2 3">VU population</strain>
        <tissue evidence="2">Whole body</tissue>
    </source>
</reference>
<feature type="region of interest" description="Disordered" evidence="1">
    <location>
        <begin position="1"/>
        <end position="134"/>
    </location>
</feature>
<feature type="compositionally biased region" description="Low complexity" evidence="1">
    <location>
        <begin position="909"/>
        <end position="960"/>
    </location>
</feature>
<feature type="compositionally biased region" description="Acidic residues" evidence="1">
    <location>
        <begin position="195"/>
        <end position="205"/>
    </location>
</feature>
<feature type="compositionally biased region" description="Low complexity" evidence="1">
    <location>
        <begin position="507"/>
        <end position="517"/>
    </location>
</feature>
<feature type="compositionally biased region" description="Polar residues" evidence="1">
    <location>
        <begin position="736"/>
        <end position="749"/>
    </location>
</feature>
<dbReference type="EMBL" id="LNIX01000006">
    <property type="protein sequence ID" value="OXA52763.1"/>
    <property type="molecule type" value="Genomic_DNA"/>
</dbReference>
<feature type="compositionally biased region" description="Low complexity" evidence="1">
    <location>
        <begin position="78"/>
        <end position="104"/>
    </location>
</feature>
<sequence>MDRTLNPVKKKKPRAKFGRRKQRKRKLLHRGRKPDFVPLLERGEEEEDVDSSQQQQRDHLHQENQERLDVHNNGGDDSSSTTTSRPLKPSSSSSTSMLETVVTSRSKRLRAATSTQIAYTDRKTRSTSSSSSSQITNLLLSNILETFGEESFSATTTTTPADERIVIKIGENASEIPSIPIRKVHSNGESRKEGNEDDGYDDETSQDPAFLPETNGCDDTFENENSIGDNLVVVARTDDESGGGGNGTRSGDVIVENNNKSMKSELKEDEEETDEASIIQPSVDQGEKGKEKITGLDVRNKHGPEHVSRKRVTKNNQSESGFRVNTGIVLQQNVPHSGGPLLGKGSEFTSSSGQHLQKFPPPTKLVHGGSGGGGGGKKLKLTDDRKLTTLAPMLLMNNLPYMGELTFDTRPRRGRKPKKADICHLISKNYGIHFPNSYTNTPYTGPPEVVATTLSAQKGGSLMGKSVGLPSKSTSGKHSFKKSKGSSGVSSCPQTWNIVPSTPPALLPLTPTAGSTASRHKSRLASPSSSSFLTRPPSSSSKSSGNKSGNTNGKCFESQNSNAARSSYYGTLGAFEEPLNLCVRDASSSSLKSFQLQNQFNLNSLSSKNCSEMMNLKLPLLASNLFSDFQLKPVSCSPDKGTHEIVSSRKGSKGVEVGSKKFKSNNSNATTNSFVNIDGGIGGENNNAIRDSGLVNQLNFQLNLAKCAQLSSSEPSSSSPFRNKSSRGDSFGFILPNNSGIPQVQTTKCGSKKTRRIRGGGSSSSHLGLNKQQQMGGDAPMTAEPPSSAGGSLFGQTDSGSSSGAQVSICKFKFTGGAKPSLQEKKMLSVDSGGNFRFYTDKDKVGGSSTVKSAKAQSILSSSSTSGDGESRTERETNQGCHYAYSALPKSAKSMSVCMPVRPSSLKPSSTSQQVVVESSSAGSSSKIPSSTATHGISSSSSSAGFSIQQQQQGSGITPSVQDLNNLLDIHGRLAFPSSSSSMSQFPIGGEDGYSSSQSSESGGGGGVPSGSHASLNGGGAATPFELDAYKTSRKLLRLKRKRRTRKSLMREKLEKTFKEKGFLIQTQQLESAEGATYCKFRQLRKFTRYLFRSWRDYLPDNVKDINNSNNCGSGGGQVQDSSGGASGSVNPTATTTSGEAEEDGPEDTRIVDADVDLSTTTTNSQLHPSSVFSDDDCDEDEEDEDDDEMMTNELVPEVTLITQPSSPATIPDDNNTSFDDGSDDEVDVEQIDDRVGRDFSSDDNNNNNSPPTSPSHS</sequence>
<feature type="compositionally biased region" description="Low complexity" evidence="1">
    <location>
        <begin position="853"/>
        <end position="868"/>
    </location>
</feature>
<dbReference type="STRING" id="158441.A0A226E567"/>
<organism evidence="2 3">
    <name type="scientific">Folsomia candida</name>
    <name type="common">Springtail</name>
    <dbReference type="NCBI Taxonomy" id="158441"/>
    <lineage>
        <taxon>Eukaryota</taxon>
        <taxon>Metazoa</taxon>
        <taxon>Ecdysozoa</taxon>
        <taxon>Arthropoda</taxon>
        <taxon>Hexapoda</taxon>
        <taxon>Collembola</taxon>
        <taxon>Entomobryomorpha</taxon>
        <taxon>Isotomoidea</taxon>
        <taxon>Isotomidae</taxon>
        <taxon>Proisotominae</taxon>
        <taxon>Folsomia</taxon>
    </lineage>
</organism>
<feature type="compositionally biased region" description="Basic residues" evidence="1">
    <location>
        <begin position="8"/>
        <end position="32"/>
    </location>
</feature>
<feature type="compositionally biased region" description="Basic and acidic residues" evidence="1">
    <location>
        <begin position="1232"/>
        <end position="1241"/>
    </location>
</feature>
<keyword evidence="3" id="KW-1185">Reference proteome</keyword>
<gene>
    <name evidence="2" type="ORF">Fcan01_12559</name>
</gene>
<evidence type="ECO:0000256" key="1">
    <source>
        <dbReference type="SAM" id="MobiDB-lite"/>
    </source>
</evidence>
<feature type="region of interest" description="Disordered" evidence="1">
    <location>
        <begin position="841"/>
        <end position="881"/>
    </location>
</feature>
<feature type="region of interest" description="Disordered" evidence="1">
    <location>
        <begin position="237"/>
        <end position="320"/>
    </location>
</feature>
<feature type="region of interest" description="Disordered" evidence="1">
    <location>
        <begin position="979"/>
        <end position="1019"/>
    </location>
</feature>
<dbReference type="OrthoDB" id="6348149at2759"/>
<feature type="region of interest" description="Disordered" evidence="1">
    <location>
        <begin position="461"/>
        <end position="558"/>
    </location>
</feature>
<feature type="compositionally biased region" description="Low complexity" evidence="1">
    <location>
        <begin position="1119"/>
        <end position="1130"/>
    </location>
</feature>
<feature type="compositionally biased region" description="Low complexity" evidence="1">
    <location>
        <begin position="524"/>
        <end position="553"/>
    </location>
</feature>
<name>A0A226E567_FOLCA</name>
<feature type="region of interest" description="Disordered" evidence="1">
    <location>
        <begin position="1160"/>
        <end position="1258"/>
    </location>
</feature>
<feature type="region of interest" description="Disordered" evidence="1">
    <location>
        <begin position="348"/>
        <end position="379"/>
    </location>
</feature>
<feature type="compositionally biased region" description="Polar residues" evidence="1">
    <location>
        <begin position="1160"/>
        <end position="1173"/>
    </location>
</feature>
<proteinExistence type="predicted"/>
<dbReference type="AlphaFoldDB" id="A0A226E567"/>
<accession>A0A226E567</accession>
<feature type="compositionally biased region" description="Acidic residues" evidence="1">
    <location>
        <begin position="1221"/>
        <end position="1231"/>
    </location>
</feature>
<evidence type="ECO:0000313" key="3">
    <source>
        <dbReference type="Proteomes" id="UP000198287"/>
    </source>
</evidence>
<feature type="region of interest" description="Disordered" evidence="1">
    <location>
        <begin position="711"/>
        <end position="800"/>
    </location>
</feature>